<organism evidence="2 3">
    <name type="scientific">Pseudomonas lundensis</name>
    <dbReference type="NCBI Taxonomy" id="86185"/>
    <lineage>
        <taxon>Bacteria</taxon>
        <taxon>Pseudomonadati</taxon>
        <taxon>Pseudomonadota</taxon>
        <taxon>Gammaproteobacteria</taxon>
        <taxon>Pseudomonadales</taxon>
        <taxon>Pseudomonadaceae</taxon>
        <taxon>Pseudomonas</taxon>
    </lineage>
</organism>
<dbReference type="Proteomes" id="UP000215788">
    <property type="component" value="Unassembled WGS sequence"/>
</dbReference>
<name>A0A266NEW0_9PSED</name>
<dbReference type="InterPro" id="IPR036188">
    <property type="entry name" value="FAD/NAD-bd_sf"/>
</dbReference>
<dbReference type="FunFam" id="1.10.405.20:FF:000001">
    <property type="entry name" value="Amine oxidase"/>
    <property type="match status" value="1"/>
</dbReference>
<dbReference type="RefSeq" id="WP_094992740.1">
    <property type="nucleotide sequence ID" value="NZ_NQKI01000007.1"/>
</dbReference>
<sequence>MKIAIIGSGISGLTCGYLLHKTHDISVFEASDWIGGHTHTVSVDVNGQTYAMDTGFIVFNDWTYPNFIKLMEQLGVRSNATEMSFSVHDTDTRLEYNGNTLNSLFAQRSNLLSPAFWGMLRDILRFNREAVRDLDEHRIAADTRLGDYLQQRGYGERFIEHYIVPMGAAIWSMSLADMLTFPLQFFVRFFKNHGLLSVSNRPQWRVIEGGSSAYVKPLSAGFVDRIHLNCPVTQVERYEQGVLVHTAAGVERFDKVIFACHSDQALALLAEPSTAEKEILGALPYADNDVVLHTDTRLLPDRKLAWASWNYRLGSAVQKRAAVTYNMNILQGIQSENTFCVSLNQTSAIDPLKVLASFTYAHPQYSLQGIAAQARWQELLGAHNSYFCGAYWANGFHEDGVVSALRVANAFGHRL</sequence>
<evidence type="ECO:0000313" key="2">
    <source>
        <dbReference type="EMBL" id="OZY60325.1"/>
    </source>
</evidence>
<dbReference type="AlphaFoldDB" id="A0A266NEW0"/>
<dbReference type="SUPFAM" id="SSF51905">
    <property type="entry name" value="FAD/NAD(P)-binding domain"/>
    <property type="match status" value="1"/>
</dbReference>
<dbReference type="Gene3D" id="3.50.50.60">
    <property type="entry name" value="FAD/NAD(P)-binding domain"/>
    <property type="match status" value="1"/>
</dbReference>
<gene>
    <name evidence="2" type="ORF">CJF39_07005</name>
</gene>
<dbReference type="OrthoDB" id="20837at2"/>
<comment type="caution">
    <text evidence="2">The sequence shown here is derived from an EMBL/GenBank/DDBJ whole genome shotgun (WGS) entry which is preliminary data.</text>
</comment>
<dbReference type="PANTHER" id="PTHR42923:SF17">
    <property type="entry name" value="AMINE OXIDASE DOMAIN-CONTAINING PROTEIN"/>
    <property type="match status" value="1"/>
</dbReference>
<dbReference type="GO" id="GO:0016491">
    <property type="term" value="F:oxidoreductase activity"/>
    <property type="evidence" value="ECO:0007669"/>
    <property type="project" value="InterPro"/>
</dbReference>
<dbReference type="EMBL" id="NQKI01000007">
    <property type="protein sequence ID" value="OZY60325.1"/>
    <property type="molecule type" value="Genomic_DNA"/>
</dbReference>
<accession>A0A266NEW0</accession>
<dbReference type="PANTHER" id="PTHR42923">
    <property type="entry name" value="PROTOPORPHYRINOGEN OXIDASE"/>
    <property type="match status" value="1"/>
</dbReference>
<proteinExistence type="predicted"/>
<evidence type="ECO:0000313" key="3">
    <source>
        <dbReference type="Proteomes" id="UP000215788"/>
    </source>
</evidence>
<protein>
    <submittedName>
        <fullName evidence="2">FAD-dependent oxidoreductase</fullName>
    </submittedName>
</protein>
<dbReference type="Pfam" id="PF01593">
    <property type="entry name" value="Amino_oxidase"/>
    <property type="match status" value="1"/>
</dbReference>
<dbReference type="InterPro" id="IPR002937">
    <property type="entry name" value="Amino_oxidase"/>
</dbReference>
<evidence type="ECO:0000259" key="1">
    <source>
        <dbReference type="Pfam" id="PF01593"/>
    </source>
</evidence>
<feature type="domain" description="Amine oxidase" evidence="1">
    <location>
        <begin position="10"/>
        <end position="298"/>
    </location>
</feature>
<reference evidence="2 3" key="1">
    <citation type="submission" date="2017-08" db="EMBL/GenBank/DDBJ databases">
        <title>Genomic and metabolic characterisation of spoilage-associated Pseudomonas species.</title>
        <authorList>
            <person name="Stanborough T."/>
            <person name="Fegan N."/>
            <person name="Powell S.M."/>
            <person name="Singh T."/>
            <person name="Tamplin M.L."/>
            <person name="Chandry P.S."/>
        </authorList>
    </citation>
    <scope>NUCLEOTIDE SEQUENCE [LARGE SCALE GENOMIC DNA]</scope>
    <source>
        <strain evidence="2 3">L1802</strain>
    </source>
</reference>
<dbReference type="InterPro" id="IPR050464">
    <property type="entry name" value="Zeta_carotene_desat/Oxidored"/>
</dbReference>